<dbReference type="InterPro" id="IPR013785">
    <property type="entry name" value="Aldolase_TIM"/>
</dbReference>
<evidence type="ECO:0000256" key="1">
    <source>
        <dbReference type="ARBA" id="ARBA00002790"/>
    </source>
</evidence>
<keyword evidence="6" id="KW-0521">NADP</keyword>
<comment type="similarity">
    <text evidence="11">Belongs to the dus family.</text>
</comment>
<comment type="catalytic activity">
    <reaction evidence="10">
        <text>a 5,6-dihydrouridine in tRNA + NAD(+) = a uridine in tRNA + NADH + H(+)</text>
        <dbReference type="Rhea" id="RHEA:54452"/>
        <dbReference type="Rhea" id="RHEA-COMP:13339"/>
        <dbReference type="Rhea" id="RHEA-COMP:13887"/>
        <dbReference type="ChEBI" id="CHEBI:15378"/>
        <dbReference type="ChEBI" id="CHEBI:57540"/>
        <dbReference type="ChEBI" id="CHEBI:57945"/>
        <dbReference type="ChEBI" id="CHEBI:65315"/>
        <dbReference type="ChEBI" id="CHEBI:74443"/>
    </reaction>
</comment>
<dbReference type="GO" id="GO:0050660">
    <property type="term" value="F:flavin adenine dinucleotide binding"/>
    <property type="evidence" value="ECO:0007669"/>
    <property type="project" value="InterPro"/>
</dbReference>
<evidence type="ECO:0000256" key="9">
    <source>
        <dbReference type="ARBA" id="ARBA00048205"/>
    </source>
</evidence>
<dbReference type="SUPFAM" id="SSF51395">
    <property type="entry name" value="FMN-linked oxidoreductases"/>
    <property type="match status" value="1"/>
</dbReference>
<evidence type="ECO:0000256" key="11">
    <source>
        <dbReference type="PIRNR" id="PIRNR006621"/>
    </source>
</evidence>
<dbReference type="Gene3D" id="1.10.1200.80">
    <property type="entry name" value="Putative flavin oxidoreducatase, domain 2"/>
    <property type="match status" value="1"/>
</dbReference>
<keyword evidence="13" id="KW-0547">Nucleotide-binding</keyword>
<comment type="catalytic activity">
    <reaction evidence="9">
        <text>a 5,6-dihydrouridine in tRNA + NADP(+) = a uridine in tRNA + NADPH + H(+)</text>
        <dbReference type="Rhea" id="RHEA:23624"/>
        <dbReference type="Rhea" id="RHEA-COMP:13339"/>
        <dbReference type="Rhea" id="RHEA-COMP:13887"/>
        <dbReference type="ChEBI" id="CHEBI:15378"/>
        <dbReference type="ChEBI" id="CHEBI:57783"/>
        <dbReference type="ChEBI" id="CHEBI:58349"/>
        <dbReference type="ChEBI" id="CHEBI:65315"/>
        <dbReference type="ChEBI" id="CHEBI:74443"/>
    </reaction>
</comment>
<dbReference type="Proteomes" id="UP000614469">
    <property type="component" value="Unassembled WGS sequence"/>
</dbReference>
<comment type="caution">
    <text evidence="15">The sequence shown here is derived from an EMBL/GenBank/DDBJ whole genome shotgun (WGS) entry which is preliminary data.</text>
</comment>
<evidence type="ECO:0000313" key="16">
    <source>
        <dbReference type="Proteomes" id="UP000614469"/>
    </source>
</evidence>
<feature type="binding site" evidence="13">
    <location>
        <position position="147"/>
    </location>
    <ligand>
        <name>FMN</name>
        <dbReference type="ChEBI" id="CHEBI:58210"/>
    </ligand>
</feature>
<feature type="binding site" evidence="13">
    <location>
        <position position="176"/>
    </location>
    <ligand>
        <name>FMN</name>
        <dbReference type="ChEBI" id="CHEBI:58210"/>
    </ligand>
</feature>
<keyword evidence="7" id="KW-0694">RNA-binding</keyword>
<dbReference type="PANTHER" id="PTHR45846:SF1">
    <property type="entry name" value="TRNA-DIHYDROURIDINE(47) SYNTHASE [NAD(P)(+)]-LIKE"/>
    <property type="match status" value="1"/>
</dbReference>
<dbReference type="GO" id="GO:0017150">
    <property type="term" value="F:tRNA dihydrouridine synthase activity"/>
    <property type="evidence" value="ECO:0007669"/>
    <property type="project" value="InterPro"/>
</dbReference>
<dbReference type="EC" id="1.3.1.-" evidence="11"/>
<dbReference type="AlphaFoldDB" id="A0A8J6NFW6"/>
<keyword evidence="2" id="KW-0820">tRNA-binding</keyword>
<reference evidence="15 16" key="1">
    <citation type="submission" date="2020-08" db="EMBL/GenBank/DDBJ databases">
        <title>Bridging the membrane lipid divide: bacteria of the FCB group superphylum have the potential to synthesize archaeal ether lipids.</title>
        <authorList>
            <person name="Villanueva L."/>
            <person name="Von Meijenfeldt F.A.B."/>
            <person name="Westbye A.B."/>
            <person name="Yadav S."/>
            <person name="Hopmans E.C."/>
            <person name="Dutilh B.E."/>
            <person name="Sinninghe Damste J.S."/>
        </authorList>
    </citation>
    <scope>NUCLEOTIDE SEQUENCE [LARGE SCALE GENOMIC DNA]</scope>
    <source>
        <strain evidence="15">NIOZ-UU36</strain>
    </source>
</reference>
<gene>
    <name evidence="15" type="ORF">H8E29_05745</name>
</gene>
<accession>A0A8J6NFW6</accession>
<evidence type="ECO:0000256" key="4">
    <source>
        <dbReference type="ARBA" id="ARBA00022643"/>
    </source>
</evidence>
<evidence type="ECO:0000256" key="8">
    <source>
        <dbReference type="ARBA" id="ARBA00023002"/>
    </source>
</evidence>
<evidence type="ECO:0000313" key="15">
    <source>
        <dbReference type="EMBL" id="MBC8334748.1"/>
    </source>
</evidence>
<dbReference type="Gene3D" id="3.20.20.70">
    <property type="entry name" value="Aldolase class I"/>
    <property type="match status" value="1"/>
</dbReference>
<keyword evidence="5 11" id="KW-0819">tRNA processing</keyword>
<dbReference type="EMBL" id="JACNJN010000078">
    <property type="protein sequence ID" value="MBC8334748.1"/>
    <property type="molecule type" value="Genomic_DNA"/>
</dbReference>
<comment type="function">
    <text evidence="1 11">Catalyzes the synthesis of 5,6-dihydrouridine (D), a modified base found in the D-loop of most tRNAs, via the reduction of the C5-C6 double bond in target uridines.</text>
</comment>
<dbReference type="InterPro" id="IPR035587">
    <property type="entry name" value="DUS-like_FMN-bd"/>
</dbReference>
<evidence type="ECO:0000256" key="2">
    <source>
        <dbReference type="ARBA" id="ARBA00022555"/>
    </source>
</evidence>
<proteinExistence type="inferred from homology"/>
<feature type="active site" description="Proton donor" evidence="12">
    <location>
        <position position="108"/>
    </location>
</feature>
<organism evidence="15 16">
    <name type="scientific">Candidatus Desulfolinea nitratireducens</name>
    <dbReference type="NCBI Taxonomy" id="2841698"/>
    <lineage>
        <taxon>Bacteria</taxon>
        <taxon>Bacillati</taxon>
        <taxon>Chloroflexota</taxon>
        <taxon>Anaerolineae</taxon>
        <taxon>Anaerolineales</taxon>
        <taxon>Anaerolineales incertae sedis</taxon>
        <taxon>Candidatus Desulfolinea</taxon>
    </lineage>
</organism>
<evidence type="ECO:0000256" key="13">
    <source>
        <dbReference type="PIRSR" id="PIRSR006621-2"/>
    </source>
</evidence>
<keyword evidence="3 11" id="KW-0285">Flavoprotein</keyword>
<evidence type="ECO:0000256" key="12">
    <source>
        <dbReference type="PIRSR" id="PIRSR006621-1"/>
    </source>
</evidence>
<dbReference type="PANTHER" id="PTHR45846">
    <property type="entry name" value="TRNA-DIHYDROURIDINE(47) SYNTHASE [NAD(P)(+)]-LIKE"/>
    <property type="match status" value="1"/>
</dbReference>
<comment type="cofactor">
    <cofactor evidence="11 13">
        <name>FMN</name>
        <dbReference type="ChEBI" id="CHEBI:58210"/>
    </cofactor>
</comment>
<evidence type="ECO:0000256" key="6">
    <source>
        <dbReference type="ARBA" id="ARBA00022857"/>
    </source>
</evidence>
<name>A0A8J6NFW6_9CHLR</name>
<evidence type="ECO:0000259" key="14">
    <source>
        <dbReference type="Pfam" id="PF01207"/>
    </source>
</evidence>
<evidence type="ECO:0000256" key="10">
    <source>
        <dbReference type="ARBA" id="ARBA00048802"/>
    </source>
</evidence>
<evidence type="ECO:0000256" key="3">
    <source>
        <dbReference type="ARBA" id="ARBA00022630"/>
    </source>
</evidence>
<sequence>MTSTSSPTFHIRDLPVYGDALLAPMMGFSDWPFRSLCRELGSAVSYTEFARAEGLIHNMRRVAEKLEYTEAERPVIFQIYSNDVDYMVEAALKIQELRPDVIDINMGCPTKAIANGGAGVGMMRTPLKVARLFKRLTRELEVPVTAKIRMGWDDCQNYKLISRIVEENGGSLIAIHGRTREGGRESKANWDVIAEIKQLVKIPVLGNGDVNTVADIAKMKAHTGCDGVMIGRAAIGNPWIFSGIDRDQVTLDQVRQMMAKHLERNLKFYGEELGINLFRKHVVQYISPYRTRRRFRRELLTRETADEFLALLEKINDYQAE</sequence>
<protein>
    <recommendedName>
        <fullName evidence="11">tRNA-dihydrouridine synthase</fullName>
        <ecNumber evidence="11">1.3.1.-</ecNumber>
    </recommendedName>
</protein>
<dbReference type="Pfam" id="PF01207">
    <property type="entry name" value="Dus"/>
    <property type="match status" value="1"/>
</dbReference>
<dbReference type="CDD" id="cd02801">
    <property type="entry name" value="DUS_like_FMN"/>
    <property type="match status" value="1"/>
</dbReference>
<keyword evidence="4 11" id="KW-0288">FMN</keyword>
<feature type="binding site" evidence="13">
    <location>
        <begin position="24"/>
        <end position="26"/>
    </location>
    <ligand>
        <name>FMN</name>
        <dbReference type="ChEBI" id="CHEBI:58210"/>
    </ligand>
</feature>
<keyword evidence="8 11" id="KW-0560">Oxidoreductase</keyword>
<feature type="binding site" evidence="13">
    <location>
        <position position="78"/>
    </location>
    <ligand>
        <name>FMN</name>
        <dbReference type="ChEBI" id="CHEBI:58210"/>
    </ligand>
</feature>
<feature type="binding site" evidence="13">
    <location>
        <begin position="231"/>
        <end position="232"/>
    </location>
    <ligand>
        <name>FMN</name>
        <dbReference type="ChEBI" id="CHEBI:58210"/>
    </ligand>
</feature>
<evidence type="ECO:0000256" key="5">
    <source>
        <dbReference type="ARBA" id="ARBA00022694"/>
    </source>
</evidence>
<dbReference type="GO" id="GO:0000049">
    <property type="term" value="F:tRNA binding"/>
    <property type="evidence" value="ECO:0007669"/>
    <property type="project" value="UniProtKB-KW"/>
</dbReference>
<feature type="domain" description="DUS-like FMN-binding" evidence="14">
    <location>
        <begin position="21"/>
        <end position="315"/>
    </location>
</feature>
<evidence type="ECO:0000256" key="7">
    <source>
        <dbReference type="ARBA" id="ARBA00022884"/>
    </source>
</evidence>
<dbReference type="InterPro" id="IPR001269">
    <property type="entry name" value="DUS_fam"/>
</dbReference>
<dbReference type="InterPro" id="IPR024036">
    <property type="entry name" value="tRNA-dHydroUridine_Synthase_C"/>
</dbReference>
<dbReference type="PIRSF" id="PIRSF006621">
    <property type="entry name" value="Dus"/>
    <property type="match status" value="1"/>
</dbReference>